<reference evidence="7 8" key="1">
    <citation type="submission" date="2019-07" db="EMBL/GenBank/DDBJ databases">
        <title>Genomic Encyclopedia of Type Strains, Phase III (KMG-III): the genomes of soil and plant-associated and newly described type strains.</title>
        <authorList>
            <person name="Whitman W."/>
        </authorList>
    </citation>
    <scope>NUCLEOTIDE SEQUENCE [LARGE SCALE GENOMIC DNA]</scope>
    <source>
        <strain evidence="7 8">BL24</strain>
    </source>
</reference>
<dbReference type="EMBL" id="VNHS01000014">
    <property type="protein sequence ID" value="TYP69579.1"/>
    <property type="molecule type" value="Genomic_DNA"/>
</dbReference>
<feature type="domain" description="ABC-2 type transporter transmembrane" evidence="6">
    <location>
        <begin position="435"/>
        <end position="626"/>
    </location>
</feature>
<sequence length="644" mass="68765">MKVMKKGLRWFAGEWASLVRSPKMLVSLIGIICIPVLYSGIYLWAFWDPYGHLERLSVAVVNEDQPAEFEGETYAIGGDLVKEFQADRSFDWHFVSREEADRGLVANEYYFAIVVPADFSKRATTLMDQQPTPLEITIKSNEGLNYIVAKIGQSGIEKIRQQLAEKLTLNYTEAIFKSLDELKDGMQKASTGAGDLHAGLQTLSSGTAKLAATVKNNQASITQLDKGAAGLKTAAAKLAEGASKLNAAYAQIGTGTKQVDTALAQLQSGGKQLAAGLDPLAKGAAGVDQLIGGYAAQHPEAAADATYQQLKAAGAQVSAGLAQVQASVKTFNAGVAELVTKHGQLLGGVNAFAPNLKQLTTGAAQLSTGAASLYTGVHKVSTAWTALIQGIDELAAGEKKLVDGSGELSAALKDGTSELDSIHSSQGLFEMMANPVRVREDNINALPNYGTGMAPFFVSISLYVGALLLTTVFALRHNFAPPPSGVLWWLSKYSVMAAVSIGQALLVSLVLTGVVGLNPLDTVDFGLYTLFVSLVFMAIIQLLVTLGDNVGRFFAIILLVLQLAATSGTFPVELGPDGLQTIHKFLPITYTVEGFRSILSTGDYELLRQDVWLLLVYWAIAAAITVVMLSAFVRRKRRMKAREA</sequence>
<feature type="transmembrane region" description="Helical" evidence="5">
    <location>
        <begin position="453"/>
        <end position="475"/>
    </location>
</feature>
<evidence type="ECO:0000313" key="7">
    <source>
        <dbReference type="EMBL" id="TYP69579.1"/>
    </source>
</evidence>
<keyword evidence="4 5" id="KW-0472">Membrane</keyword>
<dbReference type="InterPro" id="IPR051328">
    <property type="entry name" value="T7SS_ABC-Transporter"/>
</dbReference>
<dbReference type="InterPro" id="IPR023908">
    <property type="entry name" value="xxxLxxG_rpt"/>
</dbReference>
<dbReference type="Proteomes" id="UP000323257">
    <property type="component" value="Unassembled WGS sequence"/>
</dbReference>
<evidence type="ECO:0000256" key="2">
    <source>
        <dbReference type="ARBA" id="ARBA00022692"/>
    </source>
</evidence>
<keyword evidence="2 5" id="KW-0812">Transmembrane</keyword>
<protein>
    <submittedName>
        <fullName evidence="7">Putative membrane protein</fullName>
    </submittedName>
</protein>
<evidence type="ECO:0000313" key="8">
    <source>
        <dbReference type="Proteomes" id="UP000323257"/>
    </source>
</evidence>
<name>A0A5S5BR62_9BACL</name>
<evidence type="ECO:0000256" key="5">
    <source>
        <dbReference type="SAM" id="Phobius"/>
    </source>
</evidence>
<proteinExistence type="predicted"/>
<comment type="subcellular location">
    <subcellularLocation>
        <location evidence="1">Membrane</location>
        <topology evidence="1">Multi-pass membrane protein</topology>
    </subcellularLocation>
</comment>
<dbReference type="PANTHER" id="PTHR43077">
    <property type="entry name" value="TRANSPORT PERMEASE YVFS-RELATED"/>
    <property type="match status" value="1"/>
</dbReference>
<dbReference type="NCBIfam" id="TIGR03061">
    <property type="entry name" value="pip_yhgE_Nterm"/>
    <property type="match status" value="1"/>
</dbReference>
<dbReference type="GO" id="GO:0140359">
    <property type="term" value="F:ABC-type transporter activity"/>
    <property type="evidence" value="ECO:0007669"/>
    <property type="project" value="InterPro"/>
</dbReference>
<feature type="transmembrane region" description="Helical" evidence="5">
    <location>
        <begin position="25"/>
        <end position="47"/>
    </location>
</feature>
<evidence type="ECO:0000256" key="3">
    <source>
        <dbReference type="ARBA" id="ARBA00022989"/>
    </source>
</evidence>
<dbReference type="InterPro" id="IPR017500">
    <property type="entry name" value="Phage_infect_YhgE_N"/>
</dbReference>
<dbReference type="PANTHER" id="PTHR43077:SF5">
    <property type="entry name" value="PHAGE INFECTION PROTEIN"/>
    <property type="match status" value="1"/>
</dbReference>
<feature type="transmembrane region" description="Helical" evidence="5">
    <location>
        <begin position="611"/>
        <end position="633"/>
    </location>
</feature>
<dbReference type="InterPro" id="IPR013525">
    <property type="entry name" value="ABC2_TM"/>
</dbReference>
<gene>
    <name evidence="7" type="ORF">BCM02_11495</name>
</gene>
<dbReference type="NCBIfam" id="TIGR03062">
    <property type="entry name" value="pip_yhgE_Cterm"/>
    <property type="match status" value="1"/>
</dbReference>
<dbReference type="AlphaFoldDB" id="A0A5S5BR62"/>
<comment type="caution">
    <text evidence="7">The sequence shown here is derived from an EMBL/GenBank/DDBJ whole genome shotgun (WGS) entry which is preliminary data.</text>
</comment>
<dbReference type="Pfam" id="PF12698">
    <property type="entry name" value="ABC2_membrane_3"/>
    <property type="match status" value="2"/>
</dbReference>
<evidence type="ECO:0000256" key="1">
    <source>
        <dbReference type="ARBA" id="ARBA00004141"/>
    </source>
</evidence>
<evidence type="ECO:0000256" key="4">
    <source>
        <dbReference type="ARBA" id="ARBA00023136"/>
    </source>
</evidence>
<feature type="transmembrane region" description="Helical" evidence="5">
    <location>
        <begin position="553"/>
        <end position="572"/>
    </location>
</feature>
<keyword evidence="8" id="KW-1185">Reference proteome</keyword>
<feature type="transmembrane region" description="Helical" evidence="5">
    <location>
        <begin position="495"/>
        <end position="515"/>
    </location>
</feature>
<organism evidence="7 8">
    <name type="scientific">Paenibacillus methanolicus</name>
    <dbReference type="NCBI Taxonomy" id="582686"/>
    <lineage>
        <taxon>Bacteria</taxon>
        <taxon>Bacillati</taxon>
        <taxon>Bacillota</taxon>
        <taxon>Bacilli</taxon>
        <taxon>Bacillales</taxon>
        <taxon>Paenibacillaceae</taxon>
        <taxon>Paenibacillus</taxon>
    </lineage>
</organism>
<dbReference type="NCBIfam" id="TIGR03057">
    <property type="entry name" value="xxxLxxG_by_4"/>
    <property type="match status" value="2"/>
</dbReference>
<feature type="domain" description="ABC-2 type transporter transmembrane" evidence="6">
    <location>
        <begin position="28"/>
        <end position="169"/>
    </location>
</feature>
<dbReference type="GO" id="GO:0016020">
    <property type="term" value="C:membrane"/>
    <property type="evidence" value="ECO:0007669"/>
    <property type="project" value="UniProtKB-SubCell"/>
</dbReference>
<evidence type="ECO:0000259" key="6">
    <source>
        <dbReference type="Pfam" id="PF12698"/>
    </source>
</evidence>
<keyword evidence="3 5" id="KW-1133">Transmembrane helix</keyword>
<dbReference type="InterPro" id="IPR017501">
    <property type="entry name" value="Phage_infect_YhgE_C"/>
</dbReference>
<dbReference type="Gene3D" id="3.40.1710.10">
    <property type="entry name" value="abc type-2 transporter like domain"/>
    <property type="match status" value="1"/>
</dbReference>
<feature type="transmembrane region" description="Helical" evidence="5">
    <location>
        <begin position="527"/>
        <end position="546"/>
    </location>
</feature>
<accession>A0A5S5BR62</accession>